<evidence type="ECO:0000313" key="8">
    <source>
        <dbReference type="EMBL" id="QJE02140.1"/>
    </source>
</evidence>
<dbReference type="PANTHER" id="PTHR40043">
    <property type="entry name" value="UPF0719 INNER MEMBRANE PROTEIN YJFL"/>
    <property type="match status" value="1"/>
</dbReference>
<dbReference type="Proteomes" id="UP000502415">
    <property type="component" value="Chromosome"/>
</dbReference>
<gene>
    <name evidence="8" type="ORF">HH212_20710</name>
</gene>
<reference evidence="8 9" key="1">
    <citation type="submission" date="2020-04" db="EMBL/GenBank/DDBJ databases">
        <title>Genome sequencing of novel species.</title>
        <authorList>
            <person name="Heo J."/>
            <person name="Kim S.-J."/>
            <person name="Kim J.-S."/>
            <person name="Hong S.-B."/>
            <person name="Kwon S.-W."/>
        </authorList>
    </citation>
    <scope>NUCLEOTIDE SEQUENCE [LARGE SCALE GENOMIC DNA]</scope>
    <source>
        <strain evidence="8 9">GN2-R2</strain>
    </source>
</reference>
<evidence type="ECO:0000256" key="3">
    <source>
        <dbReference type="ARBA" id="ARBA00022475"/>
    </source>
</evidence>
<keyword evidence="5 7" id="KW-1133">Transmembrane helix</keyword>
<dbReference type="Pfam" id="PF03994">
    <property type="entry name" value="DUF350"/>
    <property type="match status" value="1"/>
</dbReference>
<dbReference type="GO" id="GO:0005886">
    <property type="term" value="C:plasma membrane"/>
    <property type="evidence" value="ECO:0007669"/>
    <property type="project" value="UniProtKB-SubCell"/>
</dbReference>
<keyword evidence="6 7" id="KW-0472">Membrane</keyword>
<evidence type="ECO:0000256" key="4">
    <source>
        <dbReference type="ARBA" id="ARBA00022692"/>
    </source>
</evidence>
<dbReference type="KEGG" id="mfy:HH212_20710"/>
<comment type="subcellular location">
    <subcellularLocation>
        <location evidence="1">Cell membrane</location>
        <topology evidence="1">Multi-pass membrane protein</topology>
    </subcellularLocation>
</comment>
<keyword evidence="9" id="KW-1185">Reference proteome</keyword>
<keyword evidence="4 7" id="KW-0812">Transmembrane</keyword>
<dbReference type="EMBL" id="CP051685">
    <property type="protein sequence ID" value="QJE02140.1"/>
    <property type="molecule type" value="Genomic_DNA"/>
</dbReference>
<protein>
    <submittedName>
        <fullName evidence="8">DUF350 domain-containing protein</fullName>
    </submittedName>
</protein>
<feature type="transmembrane region" description="Helical" evidence="7">
    <location>
        <begin position="119"/>
        <end position="138"/>
    </location>
</feature>
<dbReference type="InterPro" id="IPR007140">
    <property type="entry name" value="DUF350"/>
</dbReference>
<keyword evidence="3" id="KW-1003">Cell membrane</keyword>
<comment type="similarity">
    <text evidence="2">Belongs to the UPF0719 family.</text>
</comment>
<feature type="transmembrane region" description="Helical" evidence="7">
    <location>
        <begin position="85"/>
        <end position="107"/>
    </location>
</feature>
<evidence type="ECO:0000256" key="7">
    <source>
        <dbReference type="SAM" id="Phobius"/>
    </source>
</evidence>
<dbReference type="PANTHER" id="PTHR40043:SF1">
    <property type="entry name" value="UPF0719 INNER MEMBRANE PROTEIN YJFL"/>
    <property type="match status" value="1"/>
</dbReference>
<accession>A0A7Z2ZUC0</accession>
<dbReference type="AlphaFoldDB" id="A0A7Z2ZUC0"/>
<evidence type="ECO:0000313" key="9">
    <source>
        <dbReference type="Proteomes" id="UP000502415"/>
    </source>
</evidence>
<proteinExistence type="inferred from homology"/>
<evidence type="ECO:0000256" key="2">
    <source>
        <dbReference type="ARBA" id="ARBA00005779"/>
    </source>
</evidence>
<name>A0A7Z2ZUC0_9BURK</name>
<evidence type="ECO:0000256" key="1">
    <source>
        <dbReference type="ARBA" id="ARBA00004651"/>
    </source>
</evidence>
<feature type="transmembrane region" description="Helical" evidence="7">
    <location>
        <begin position="20"/>
        <end position="38"/>
    </location>
</feature>
<evidence type="ECO:0000256" key="6">
    <source>
        <dbReference type="ARBA" id="ARBA00023136"/>
    </source>
</evidence>
<evidence type="ECO:0000256" key="5">
    <source>
        <dbReference type="ARBA" id="ARBA00022989"/>
    </source>
</evidence>
<sequence>MRHTVFTVSLENCVPAILNYLLHLVTAGALVLAFFVVYTRVTPYDEVQLIRQGNHAAALSLGGSLIGFSATIASALMHTADYYQFAGWALGALIVQLLVWVLATRLLRMSKDQIEADNSAFGGLLGAISLSIGIVNAGCIS</sequence>
<feature type="transmembrane region" description="Helical" evidence="7">
    <location>
        <begin position="58"/>
        <end position="79"/>
    </location>
</feature>
<organism evidence="8 9">
    <name type="scientific">Massilia forsythiae</name>
    <dbReference type="NCBI Taxonomy" id="2728020"/>
    <lineage>
        <taxon>Bacteria</taxon>
        <taxon>Pseudomonadati</taxon>
        <taxon>Pseudomonadota</taxon>
        <taxon>Betaproteobacteria</taxon>
        <taxon>Burkholderiales</taxon>
        <taxon>Oxalobacteraceae</taxon>
        <taxon>Telluria group</taxon>
        <taxon>Massilia</taxon>
    </lineage>
</organism>